<feature type="compositionally biased region" description="Low complexity" evidence="4">
    <location>
        <begin position="444"/>
        <end position="462"/>
    </location>
</feature>
<dbReference type="GO" id="GO:0000978">
    <property type="term" value="F:RNA polymerase II cis-regulatory region sequence-specific DNA binding"/>
    <property type="evidence" value="ECO:0007669"/>
    <property type="project" value="TreeGrafter"/>
</dbReference>
<dbReference type="GO" id="GO:0000981">
    <property type="term" value="F:DNA-binding transcription factor activity, RNA polymerase II-specific"/>
    <property type="evidence" value="ECO:0007669"/>
    <property type="project" value="TreeGrafter"/>
</dbReference>
<accession>A0AAX4JW07</accession>
<feature type="compositionally biased region" description="Low complexity" evidence="4">
    <location>
        <begin position="403"/>
        <end position="413"/>
    </location>
</feature>
<feature type="region of interest" description="Disordered" evidence="4">
    <location>
        <begin position="506"/>
        <end position="539"/>
    </location>
</feature>
<evidence type="ECO:0000256" key="3">
    <source>
        <dbReference type="PROSITE-ProRule" id="PRU00089"/>
    </source>
</evidence>
<dbReference type="SMART" id="SM00339">
    <property type="entry name" value="FH"/>
    <property type="match status" value="1"/>
</dbReference>
<feature type="compositionally biased region" description="Polar residues" evidence="4">
    <location>
        <begin position="69"/>
        <end position="87"/>
    </location>
</feature>
<feature type="region of interest" description="Disordered" evidence="4">
    <location>
        <begin position="1"/>
        <end position="158"/>
    </location>
</feature>
<keyword evidence="1 3" id="KW-0238">DNA-binding</keyword>
<sequence length="641" mass="71065">MSNPFKLSPSHMDIPSSDLRKSLDEFLPDEDAEPATINQRHRGDKRIHPRDDQDMVDIDARPTKKTKNSSDQNATAKATAISSTNQPNTSSTAQISSASSSSNSKQVEDESNIPVKPKIKSNGLFWRPGPPPSSNTNSTSDDSISKHVHRNFPFSDKDFKLPPLTYPAPNQSITKTLDIPSSLPDYNSNNLSLINNNDNNNVKQEQFTYTRSDLIRYRQGKGKGPYISKDNSENDNWNNRNKDRGREKGDYQYRNLTISQGAWKKWEELGGLPNGLGDLIPYSFDYKGNPYKPDITHVQAIRLIIAASPRGKMTLSQIYQAFEERWPWHKTAGQTWRNSIRHNLSLNDCFVSVEKSNKQGGGKGGYWTVDNSLSGKTARKLKKSAPSSLSTTPTNEQNQHKISSSLNNSSESSPIAKTPNNVQVFSPITSTFTSQSSLRTKSPNKTTNDNTNTNDNDNFTTNDNKKKKSIAKPAIPYPYPYQLPKRDSNWIPNEVVQSSREIGIKRPDYDIPLDKPKSKSISGTSTTSNSNPVNSPLSSLTKNISSVAAPQHDTIQQLSSQNPESPVEVFTTRAGIPKLPMVQPKATSSNLDNNAEDHNDTLSAEDTAMVVLPNVIEAIHIPHSQNLDSSLDLPPVRISTP</sequence>
<evidence type="ECO:0000256" key="1">
    <source>
        <dbReference type="ARBA" id="ARBA00023125"/>
    </source>
</evidence>
<evidence type="ECO:0000256" key="2">
    <source>
        <dbReference type="ARBA" id="ARBA00023242"/>
    </source>
</evidence>
<evidence type="ECO:0000313" key="7">
    <source>
        <dbReference type="Proteomes" id="UP001355207"/>
    </source>
</evidence>
<evidence type="ECO:0000256" key="4">
    <source>
        <dbReference type="SAM" id="MobiDB-lite"/>
    </source>
</evidence>
<dbReference type="SUPFAM" id="SSF46785">
    <property type="entry name" value="Winged helix' DNA-binding domain"/>
    <property type="match status" value="1"/>
</dbReference>
<gene>
    <name evidence="6" type="ORF">L201_004496</name>
</gene>
<dbReference type="EMBL" id="CP144102">
    <property type="protein sequence ID" value="WWC89572.1"/>
    <property type="molecule type" value="Genomic_DNA"/>
</dbReference>
<reference evidence="6 7" key="1">
    <citation type="submission" date="2024-01" db="EMBL/GenBank/DDBJ databases">
        <title>Comparative genomics of Cryptococcus and Kwoniella reveals pathogenesis evolution and contrasting modes of karyotype evolution via chromosome fusion or intercentromeric recombination.</title>
        <authorList>
            <person name="Coelho M.A."/>
            <person name="David-Palma M."/>
            <person name="Shea T."/>
            <person name="Bowers K."/>
            <person name="McGinley-Smith S."/>
            <person name="Mohammad A.W."/>
            <person name="Gnirke A."/>
            <person name="Yurkov A.M."/>
            <person name="Nowrousian M."/>
            <person name="Sun S."/>
            <person name="Cuomo C.A."/>
            <person name="Heitman J."/>
        </authorList>
    </citation>
    <scope>NUCLEOTIDE SEQUENCE [LARGE SCALE GENOMIC DNA]</scope>
    <source>
        <strain evidence="6 7">CBS 6074</strain>
    </source>
</reference>
<dbReference type="PROSITE" id="PS00658">
    <property type="entry name" value="FORK_HEAD_2"/>
    <property type="match status" value="1"/>
</dbReference>
<name>A0AAX4JW07_9TREE</name>
<dbReference type="AlphaFoldDB" id="A0AAX4JW07"/>
<feature type="domain" description="Fork-head" evidence="5">
    <location>
        <begin position="292"/>
        <end position="383"/>
    </location>
</feature>
<feature type="compositionally biased region" description="Polar residues" evidence="4">
    <location>
        <begin position="418"/>
        <end position="443"/>
    </location>
</feature>
<dbReference type="CDD" id="cd00059">
    <property type="entry name" value="FH_FOX"/>
    <property type="match status" value="1"/>
</dbReference>
<feature type="compositionally biased region" description="Basic and acidic residues" evidence="4">
    <location>
        <begin position="49"/>
        <end position="62"/>
    </location>
</feature>
<feature type="region of interest" description="Disordered" evidence="4">
    <location>
        <begin position="377"/>
        <end position="479"/>
    </location>
</feature>
<organism evidence="6 7">
    <name type="scientific">Kwoniella dendrophila CBS 6074</name>
    <dbReference type="NCBI Taxonomy" id="1295534"/>
    <lineage>
        <taxon>Eukaryota</taxon>
        <taxon>Fungi</taxon>
        <taxon>Dikarya</taxon>
        <taxon>Basidiomycota</taxon>
        <taxon>Agaricomycotina</taxon>
        <taxon>Tremellomycetes</taxon>
        <taxon>Tremellales</taxon>
        <taxon>Cryptococcaceae</taxon>
        <taxon>Kwoniella</taxon>
    </lineage>
</organism>
<evidence type="ECO:0000313" key="6">
    <source>
        <dbReference type="EMBL" id="WWC89572.1"/>
    </source>
</evidence>
<proteinExistence type="predicted"/>
<dbReference type="Proteomes" id="UP001355207">
    <property type="component" value="Chromosome 5"/>
</dbReference>
<keyword evidence="7" id="KW-1185">Reference proteome</keyword>
<dbReference type="InterPro" id="IPR036390">
    <property type="entry name" value="WH_DNA-bd_sf"/>
</dbReference>
<dbReference type="InterPro" id="IPR001766">
    <property type="entry name" value="Fork_head_dom"/>
</dbReference>
<dbReference type="RefSeq" id="XP_066076335.1">
    <property type="nucleotide sequence ID" value="XM_066220238.1"/>
</dbReference>
<comment type="subcellular location">
    <subcellularLocation>
        <location evidence="3">Nucleus</location>
    </subcellularLocation>
</comment>
<protein>
    <recommendedName>
        <fullName evidence="5">Fork-head domain-containing protein</fullName>
    </recommendedName>
</protein>
<dbReference type="Gene3D" id="1.10.10.10">
    <property type="entry name" value="Winged helix-like DNA-binding domain superfamily/Winged helix DNA-binding domain"/>
    <property type="match status" value="1"/>
</dbReference>
<dbReference type="PROSITE" id="PS50039">
    <property type="entry name" value="FORK_HEAD_3"/>
    <property type="match status" value="1"/>
</dbReference>
<feature type="compositionally biased region" description="Low complexity" evidence="4">
    <location>
        <begin position="519"/>
        <end position="539"/>
    </location>
</feature>
<feature type="compositionally biased region" description="Basic and acidic residues" evidence="4">
    <location>
        <begin position="506"/>
        <end position="517"/>
    </location>
</feature>
<dbReference type="PANTHER" id="PTHR11829">
    <property type="entry name" value="FORKHEAD BOX PROTEIN"/>
    <property type="match status" value="1"/>
</dbReference>
<dbReference type="GeneID" id="91095166"/>
<feature type="region of interest" description="Disordered" evidence="4">
    <location>
        <begin position="220"/>
        <end position="248"/>
    </location>
</feature>
<feature type="compositionally biased region" description="Polar residues" evidence="4">
    <location>
        <begin position="385"/>
        <end position="402"/>
    </location>
</feature>
<feature type="compositionally biased region" description="Low complexity" evidence="4">
    <location>
        <begin position="88"/>
        <end position="104"/>
    </location>
</feature>
<dbReference type="GO" id="GO:0005634">
    <property type="term" value="C:nucleus"/>
    <property type="evidence" value="ECO:0007669"/>
    <property type="project" value="UniProtKB-SubCell"/>
</dbReference>
<dbReference type="PANTHER" id="PTHR11829:SF343">
    <property type="entry name" value="FORK-HEAD DOMAIN-CONTAINING PROTEIN"/>
    <property type="match status" value="1"/>
</dbReference>
<feature type="DNA-binding region" description="Fork-head" evidence="3">
    <location>
        <begin position="292"/>
        <end position="383"/>
    </location>
</feature>
<dbReference type="InterPro" id="IPR036388">
    <property type="entry name" value="WH-like_DNA-bd_sf"/>
</dbReference>
<keyword evidence="2 3" id="KW-0539">Nucleus</keyword>
<dbReference type="PRINTS" id="PR00053">
    <property type="entry name" value="FORKHEAD"/>
</dbReference>
<feature type="compositionally biased region" description="Basic residues" evidence="4">
    <location>
        <begin position="39"/>
        <end position="48"/>
    </location>
</feature>
<dbReference type="InterPro" id="IPR050211">
    <property type="entry name" value="FOX_domain-containing"/>
</dbReference>
<dbReference type="InterPro" id="IPR030456">
    <property type="entry name" value="TF_fork_head_CS_2"/>
</dbReference>
<dbReference type="Pfam" id="PF00250">
    <property type="entry name" value="Forkhead"/>
    <property type="match status" value="1"/>
</dbReference>
<evidence type="ECO:0000259" key="5">
    <source>
        <dbReference type="PROSITE" id="PS50039"/>
    </source>
</evidence>